<protein>
    <submittedName>
        <fullName evidence="3">Uncharacterized protein</fullName>
    </submittedName>
</protein>
<dbReference type="InterPro" id="IPR025340">
    <property type="entry name" value="DUF4246"/>
</dbReference>
<dbReference type="Pfam" id="PF14033">
    <property type="entry name" value="DUF4246"/>
    <property type="match status" value="2"/>
</dbReference>
<feature type="domain" description="DUF4246" evidence="2">
    <location>
        <begin position="15"/>
        <end position="86"/>
    </location>
</feature>
<dbReference type="AlphaFoldDB" id="A0A0A2JMP7"/>
<dbReference type="InterPro" id="IPR049207">
    <property type="entry name" value="DUF4246_N"/>
</dbReference>
<dbReference type="RefSeq" id="XP_016592915.1">
    <property type="nucleotide sequence ID" value="XM_016742475.1"/>
</dbReference>
<dbReference type="VEuPathDB" id="FungiDB:PEXP_046540"/>
<dbReference type="EMBL" id="JQFZ01000380">
    <property type="protein sequence ID" value="KGO49502.1"/>
    <property type="molecule type" value="Genomic_DNA"/>
</dbReference>
<evidence type="ECO:0000259" key="1">
    <source>
        <dbReference type="Pfam" id="PF14033"/>
    </source>
</evidence>
<organism evidence="3 4">
    <name type="scientific">Penicillium expansum</name>
    <name type="common">Blue mold rot fungus</name>
    <dbReference type="NCBI Taxonomy" id="27334"/>
    <lineage>
        <taxon>Eukaryota</taxon>
        <taxon>Fungi</taxon>
        <taxon>Dikarya</taxon>
        <taxon>Ascomycota</taxon>
        <taxon>Pezizomycotina</taxon>
        <taxon>Eurotiomycetes</taxon>
        <taxon>Eurotiomycetidae</taxon>
        <taxon>Eurotiales</taxon>
        <taxon>Aspergillaceae</taxon>
        <taxon>Penicillium</taxon>
    </lineage>
</organism>
<comment type="caution">
    <text evidence="3">The sequence shown here is derived from an EMBL/GenBank/DDBJ whole genome shotgun (WGS) entry which is preliminary data.</text>
</comment>
<gene>
    <name evidence="3" type="ORF">PEX2_052000</name>
</gene>
<dbReference type="InterPro" id="IPR049192">
    <property type="entry name" value="DUF4246_C"/>
</dbReference>
<evidence type="ECO:0000313" key="3">
    <source>
        <dbReference type="EMBL" id="KGO49502.1"/>
    </source>
</evidence>
<reference evidence="3 4" key="1">
    <citation type="journal article" date="2015" name="Mol. Plant Microbe Interact.">
        <title>Genome, transcriptome, and functional analyses of Penicillium expansum provide new insights into secondary metabolism and pathogenicity.</title>
        <authorList>
            <person name="Ballester A.R."/>
            <person name="Marcet-Houben M."/>
            <person name="Levin E."/>
            <person name="Sela N."/>
            <person name="Selma-Lazaro C."/>
            <person name="Carmona L."/>
            <person name="Wisniewski M."/>
            <person name="Droby S."/>
            <person name="Gonzalez-Candelas L."/>
            <person name="Gabaldon T."/>
        </authorList>
    </citation>
    <scope>NUCLEOTIDE SEQUENCE [LARGE SCALE GENOMIC DNA]</scope>
    <source>
        <strain evidence="3 4">MD-8</strain>
    </source>
</reference>
<keyword evidence="4" id="KW-1185">Reference proteome</keyword>
<evidence type="ECO:0000313" key="4">
    <source>
        <dbReference type="Proteomes" id="UP000030143"/>
    </source>
</evidence>
<sequence length="667" mass="77124">MIIQMDNSGKFPLRVPGINAIPVNYELDVNERFAHGPPAHSRNKGHTPRLTRPEVLLLRLIEHVTDKKNWEQDIFDENVVTEWYTEAKLDSTLGSDSRYEWDIDFNMDLVSANTWNWCIQELRDKALHSTKKGYVLILNADSGVCKSDLLVASNLQESLQDSLGHILNRHSKLPLKEKDLGSILELVDPSLFMLAYGRTAVLNQGGQFEDEGKVMRIASYINNLHPKHTKAYASIEQLISLSLEPWNDVLKKGTTSRYPLRIKTFGFEAIEPDEIWGTFEPWLWKDKLPGGTWTQETWDDYCIKAKEYLSLPELDQKYRVQHQDPWEPQDEPEDIIGSITPSMCESWESADLWNKPIEWKWERLHTFKYPEAGASYSYEDWKSGKTAKPFIDRREDRGDSPHTDHMYQSISLQDDFREQGLQIVIRVSSIDLTPENPSYQGDDDFHVDGLRNEHIVGVTRYYYDVENITDARISFQQEDDINPFEFRLGVDAMHKIFGLPLFEGEEYRPRKLQTFGSVGTNQGRFLAWSNSLRYKTRPFTLDDKSRPGHQRFISLFLVDPHYRICSTQNVPAQQHKEWRDAVLGEMACFTKLPQEIADTIMDQTGDWPIGTAEAQKWKDDSEAERHRAREVQSSEVGYYSFWAPIEHMEADIVVSPSGTRTCHGVPV</sequence>
<accession>A0A0A2JMP7</accession>
<name>A0A0A2JMP7_PENEN</name>
<dbReference type="GeneID" id="27677894"/>
<proteinExistence type="predicted"/>
<dbReference type="PANTHER" id="PTHR33119">
    <property type="entry name" value="IFI3P"/>
    <property type="match status" value="1"/>
</dbReference>
<dbReference type="HOGENOM" id="CLU_012066_2_0_1"/>
<dbReference type="STRING" id="27334.A0A0A2JMP7"/>
<feature type="domain" description="DUF4246" evidence="1">
    <location>
        <begin position="113"/>
        <end position="206"/>
    </location>
</feature>
<dbReference type="PANTHER" id="PTHR33119:SF1">
    <property type="entry name" value="FE2OG DIOXYGENASE DOMAIN-CONTAINING PROTEIN"/>
    <property type="match status" value="1"/>
</dbReference>
<evidence type="ECO:0000259" key="2">
    <source>
        <dbReference type="Pfam" id="PF21666"/>
    </source>
</evidence>
<feature type="domain" description="DUF4246" evidence="1">
    <location>
        <begin position="207"/>
        <end position="580"/>
    </location>
</feature>
<dbReference type="Pfam" id="PF21666">
    <property type="entry name" value="DUF4246_N"/>
    <property type="match status" value="1"/>
</dbReference>
<dbReference type="Proteomes" id="UP000030143">
    <property type="component" value="Unassembled WGS sequence"/>
</dbReference>